<gene>
    <name evidence="19" type="primary">manA</name>
    <name evidence="19" type="ORF">XBP1_2830031</name>
</gene>
<dbReference type="InterPro" id="IPR014710">
    <property type="entry name" value="RmlC-like_jellyroll"/>
</dbReference>
<feature type="region of interest" description="Disordered" evidence="15">
    <location>
        <begin position="103"/>
        <end position="128"/>
    </location>
</feature>
<feature type="domain" description="Phosphomannose isomerase type I helical insertion" evidence="17">
    <location>
        <begin position="158"/>
        <end position="237"/>
    </location>
</feature>
<dbReference type="NCBIfam" id="NF011710">
    <property type="entry name" value="PRK15131.1"/>
    <property type="match status" value="1"/>
</dbReference>
<dbReference type="InterPro" id="IPR049071">
    <property type="entry name" value="MPI_cupin_dom"/>
</dbReference>
<dbReference type="PANTHER" id="PTHR10309:SF0">
    <property type="entry name" value="MANNOSE-6-PHOSPHATE ISOMERASE"/>
    <property type="match status" value="1"/>
</dbReference>
<dbReference type="Gene3D" id="1.10.441.10">
    <property type="entry name" value="Phosphomannose Isomerase, domain 2"/>
    <property type="match status" value="1"/>
</dbReference>
<evidence type="ECO:0000256" key="3">
    <source>
        <dbReference type="ARBA" id="ARBA00010772"/>
    </source>
</evidence>
<dbReference type="EMBL" id="CBSW010000205">
    <property type="protein sequence ID" value="CDG97872.1"/>
    <property type="molecule type" value="Genomic_DNA"/>
</dbReference>
<dbReference type="Gene3D" id="2.60.120.10">
    <property type="entry name" value="Jelly Rolls"/>
    <property type="match status" value="2"/>
</dbReference>
<evidence type="ECO:0000259" key="17">
    <source>
        <dbReference type="Pfam" id="PF20512"/>
    </source>
</evidence>
<dbReference type="InterPro" id="IPR016305">
    <property type="entry name" value="Mannose-6-P_Isomerase"/>
</dbReference>
<reference evidence="19" key="1">
    <citation type="submission" date="2013-07" db="EMBL/GenBank/DDBJ databases">
        <title>Sub-species coevolution in mutualistic symbiosis.</title>
        <authorList>
            <person name="Murfin K."/>
            <person name="Klassen J."/>
            <person name="Lee M."/>
            <person name="Forst S."/>
            <person name="Stock P."/>
            <person name="Goodrich-Blair H."/>
        </authorList>
    </citation>
    <scope>NUCLEOTIDE SEQUENCE [LARGE SCALE GENOMIC DNA]</scope>
    <source>
        <strain evidence="19">Puntauvense</strain>
    </source>
</reference>
<feature type="binding site" evidence="14">
    <location>
        <position position="256"/>
    </location>
    <ligand>
        <name>Zn(2+)</name>
        <dbReference type="ChEBI" id="CHEBI:29105"/>
    </ligand>
</feature>
<dbReference type="InterPro" id="IPR011051">
    <property type="entry name" value="RmlC_Cupin_sf"/>
</dbReference>
<dbReference type="PRINTS" id="PR00714">
    <property type="entry name" value="MAN6PISMRASE"/>
</dbReference>
<comment type="function">
    <text evidence="12">Involved in the conversion of glucose to GDP-L-fucose, which can be converted to L-fucose, a capsular polysaccharide.</text>
</comment>
<feature type="active site" evidence="13">
    <location>
        <position position="275"/>
    </location>
</feature>
<keyword evidence="7 14" id="KW-0479">Metal-binding</keyword>
<evidence type="ECO:0000256" key="10">
    <source>
        <dbReference type="ARBA" id="ARBA00029741"/>
    </source>
</evidence>
<feature type="binding site" evidence="14">
    <location>
        <position position="100"/>
    </location>
    <ligand>
        <name>Zn(2+)</name>
        <dbReference type="ChEBI" id="CHEBI:29105"/>
    </ligand>
</feature>
<accession>A0A077NHB6</accession>
<feature type="domain" description="Phosphomannose isomerase type I catalytic" evidence="16">
    <location>
        <begin position="1"/>
        <end position="152"/>
    </location>
</feature>
<dbReference type="EC" id="5.3.1.8" evidence="4"/>
<evidence type="ECO:0000256" key="5">
    <source>
        <dbReference type="ARBA" id="ARBA00018236"/>
    </source>
</evidence>
<dbReference type="Proteomes" id="UP000028511">
    <property type="component" value="Unassembled WGS sequence"/>
</dbReference>
<evidence type="ECO:0000256" key="15">
    <source>
        <dbReference type="SAM" id="MobiDB-lite"/>
    </source>
</evidence>
<feature type="binding site" evidence="14">
    <location>
        <position position="98"/>
    </location>
    <ligand>
        <name>Zn(2+)</name>
        <dbReference type="ChEBI" id="CHEBI:29105"/>
    </ligand>
</feature>
<feature type="binding site" evidence="14">
    <location>
        <position position="135"/>
    </location>
    <ligand>
        <name>Zn(2+)</name>
        <dbReference type="ChEBI" id="CHEBI:29105"/>
    </ligand>
</feature>
<dbReference type="GO" id="GO:0005975">
    <property type="term" value="P:carbohydrate metabolic process"/>
    <property type="evidence" value="ECO:0007669"/>
    <property type="project" value="InterPro"/>
</dbReference>
<dbReference type="GO" id="GO:0008270">
    <property type="term" value="F:zinc ion binding"/>
    <property type="evidence" value="ECO:0007669"/>
    <property type="project" value="InterPro"/>
</dbReference>
<evidence type="ECO:0000313" key="19">
    <source>
        <dbReference type="EMBL" id="CDG97872.1"/>
    </source>
</evidence>
<dbReference type="InterPro" id="IPR001250">
    <property type="entry name" value="Man6P_Isoase-1"/>
</dbReference>
<comment type="similarity">
    <text evidence="3">Belongs to the mannose-6-phosphate isomerase type 1 family.</text>
</comment>
<keyword evidence="8 14" id="KW-0862">Zinc</keyword>
<dbReference type="FunFam" id="2.60.120.10:FF:000030">
    <property type="entry name" value="Mannose-6-phosphate isomerase ManA"/>
    <property type="match status" value="1"/>
</dbReference>
<feature type="compositionally biased region" description="Basic and acidic residues" evidence="15">
    <location>
        <begin position="103"/>
        <end position="114"/>
    </location>
</feature>
<evidence type="ECO:0000256" key="9">
    <source>
        <dbReference type="ARBA" id="ARBA00023235"/>
    </source>
</evidence>
<dbReference type="InterPro" id="IPR018050">
    <property type="entry name" value="Pmannose_isomerase-type1_CS"/>
</dbReference>
<dbReference type="GO" id="GO:0005829">
    <property type="term" value="C:cytosol"/>
    <property type="evidence" value="ECO:0007669"/>
    <property type="project" value="TreeGrafter"/>
</dbReference>
<dbReference type="GO" id="GO:0009298">
    <property type="term" value="P:GDP-mannose biosynthetic process"/>
    <property type="evidence" value="ECO:0007669"/>
    <property type="project" value="InterPro"/>
</dbReference>
<feature type="domain" description="Mannose-6-phosphate isomerase cupin" evidence="18">
    <location>
        <begin position="313"/>
        <end position="391"/>
    </location>
</feature>
<evidence type="ECO:0000256" key="6">
    <source>
        <dbReference type="ARBA" id="ARBA00022490"/>
    </source>
</evidence>
<dbReference type="PIRSF" id="PIRSF001480">
    <property type="entry name" value="Mannose-6-phosphate_isomerase"/>
    <property type="match status" value="1"/>
</dbReference>
<comment type="catalytic activity">
    <reaction evidence="1">
        <text>D-mannose 6-phosphate = D-fructose 6-phosphate</text>
        <dbReference type="Rhea" id="RHEA:12356"/>
        <dbReference type="ChEBI" id="CHEBI:58735"/>
        <dbReference type="ChEBI" id="CHEBI:61527"/>
        <dbReference type="EC" id="5.3.1.8"/>
    </reaction>
</comment>
<evidence type="ECO:0000256" key="1">
    <source>
        <dbReference type="ARBA" id="ARBA00000757"/>
    </source>
</evidence>
<evidence type="ECO:0000259" key="16">
    <source>
        <dbReference type="Pfam" id="PF20511"/>
    </source>
</evidence>
<dbReference type="InterPro" id="IPR046457">
    <property type="entry name" value="PMI_typeI_cat"/>
</dbReference>
<dbReference type="RefSeq" id="WP_038202719.1">
    <property type="nucleotide sequence ID" value="NZ_CAWLWN010000239.1"/>
</dbReference>
<dbReference type="PROSITE" id="PS00965">
    <property type="entry name" value="PMI_I_1"/>
    <property type="match status" value="1"/>
</dbReference>
<evidence type="ECO:0000256" key="7">
    <source>
        <dbReference type="ARBA" id="ARBA00022723"/>
    </source>
</evidence>
<protein>
    <recommendedName>
        <fullName evidence="5">Mannose-6-phosphate isomerase</fullName>
        <ecNumber evidence="4">5.3.1.8</ecNumber>
    </recommendedName>
    <alternativeName>
        <fullName evidence="10">Phosphohexomutase</fullName>
    </alternativeName>
    <alternativeName>
        <fullName evidence="11">Phosphomannose isomerase</fullName>
    </alternativeName>
</protein>
<evidence type="ECO:0000256" key="11">
    <source>
        <dbReference type="ARBA" id="ARBA00030762"/>
    </source>
</evidence>
<dbReference type="SUPFAM" id="SSF51182">
    <property type="entry name" value="RmlC-like cupins"/>
    <property type="match status" value="1"/>
</dbReference>
<evidence type="ECO:0000256" key="2">
    <source>
        <dbReference type="ARBA" id="ARBA00004496"/>
    </source>
</evidence>
<dbReference type="GO" id="GO:0004476">
    <property type="term" value="F:mannose-6-phosphate isomerase activity"/>
    <property type="evidence" value="ECO:0007669"/>
    <property type="project" value="UniProtKB-EC"/>
</dbReference>
<dbReference type="CDD" id="cd07011">
    <property type="entry name" value="cupin_PMI_type_I_N"/>
    <property type="match status" value="1"/>
</dbReference>
<dbReference type="Pfam" id="PF20512">
    <property type="entry name" value="PMI_typeI_hel"/>
    <property type="match status" value="1"/>
</dbReference>
<comment type="caution">
    <text evidence="19">The sequence shown here is derived from an EMBL/GenBank/DDBJ whole genome shotgun (WGS) entry which is preliminary data.</text>
</comment>
<evidence type="ECO:0000256" key="4">
    <source>
        <dbReference type="ARBA" id="ARBA00011956"/>
    </source>
</evidence>
<dbReference type="Pfam" id="PF21621">
    <property type="entry name" value="MPI_cupin_dom"/>
    <property type="match status" value="1"/>
</dbReference>
<sequence>MLKMTNEIQHYDWGSKTALTDIYGIKNPNNQPMAELWMGAHPKCSSQVTDPKTGETIALNALIAQEPEKYLGEKVVEKFQRLPFLFKVLCAAQPLSIQVHPDKSSAETGFDRENAAGIPLNSPQRNYKDDNHKPELVYALTPFKAMNAFRPLSDIAQLLGHVSAAHPDIQVFIQNPTESYLSFLFSQLLTMQGEQKRLAIAVLKSVLNNREGEPWDTIRKVTAFYPDDNGLFTPLLLNIVELKPGQAMFLYARTPHAYLEGVALEVMANSDNVLRAGLTSKHIDVAELMANLDFVSKPADTLLTLPKQEKDALNYPVPVNDFYFSVYDVSEQPITLKNDSASVLFCFEGQIIISSDEQQQQLRLFSGESVFLSAIEKNLTVHGNGKIAKVSN</sequence>
<proteinExistence type="inferred from homology"/>
<name>A0A077NHB6_XENBV</name>
<evidence type="ECO:0000259" key="18">
    <source>
        <dbReference type="Pfam" id="PF21621"/>
    </source>
</evidence>
<keyword evidence="9 19" id="KW-0413">Isomerase</keyword>
<dbReference type="Pfam" id="PF20511">
    <property type="entry name" value="PMI_typeI_cat"/>
    <property type="match status" value="1"/>
</dbReference>
<evidence type="ECO:0000256" key="12">
    <source>
        <dbReference type="ARBA" id="ARBA00058469"/>
    </source>
</evidence>
<organism evidence="19">
    <name type="scientific">Xenorhabdus bovienii str. puntauvense</name>
    <dbReference type="NCBI Taxonomy" id="1398201"/>
    <lineage>
        <taxon>Bacteria</taxon>
        <taxon>Pseudomonadati</taxon>
        <taxon>Pseudomonadota</taxon>
        <taxon>Gammaproteobacteria</taxon>
        <taxon>Enterobacterales</taxon>
        <taxon>Morganellaceae</taxon>
        <taxon>Xenorhabdus</taxon>
    </lineage>
</organism>
<evidence type="ECO:0000256" key="8">
    <source>
        <dbReference type="ARBA" id="ARBA00022833"/>
    </source>
</evidence>
<comment type="subcellular location">
    <subcellularLocation>
        <location evidence="2">Cytoplasm</location>
    </subcellularLocation>
</comment>
<keyword evidence="6" id="KW-0963">Cytoplasm</keyword>
<dbReference type="InterPro" id="IPR046458">
    <property type="entry name" value="PMI_typeI_hel"/>
</dbReference>
<dbReference type="HOGENOM" id="CLU_026967_1_0_6"/>
<dbReference type="AlphaFoldDB" id="A0A077NHB6"/>
<comment type="cofactor">
    <cofactor evidence="14">
        <name>Zn(2+)</name>
        <dbReference type="ChEBI" id="CHEBI:29105"/>
    </cofactor>
    <text evidence="14">Binds 1 zinc ion per subunit.</text>
</comment>
<evidence type="ECO:0000256" key="13">
    <source>
        <dbReference type="PIRSR" id="PIRSR001480-1"/>
    </source>
</evidence>
<evidence type="ECO:0000256" key="14">
    <source>
        <dbReference type="PIRSR" id="PIRSR001480-2"/>
    </source>
</evidence>
<dbReference type="PANTHER" id="PTHR10309">
    <property type="entry name" value="MANNOSE-6-PHOSPHATE ISOMERASE"/>
    <property type="match status" value="1"/>
</dbReference>
<dbReference type="NCBIfam" id="TIGR00218">
    <property type="entry name" value="manA"/>
    <property type="match status" value="1"/>
</dbReference>